<dbReference type="InterPro" id="IPR025877">
    <property type="entry name" value="MobA-like_NTP_Trfase"/>
</dbReference>
<dbReference type="SUPFAM" id="SSF53448">
    <property type="entry name" value="Nucleotide-diphospho-sugar transferases"/>
    <property type="match status" value="1"/>
</dbReference>
<evidence type="ECO:0000259" key="2">
    <source>
        <dbReference type="Pfam" id="PF12804"/>
    </source>
</evidence>
<dbReference type="Gene3D" id="3.90.550.10">
    <property type="entry name" value="Spore Coat Polysaccharide Biosynthesis Protein SpsA, Chain A"/>
    <property type="match status" value="1"/>
</dbReference>
<reference evidence="3 4" key="1">
    <citation type="submission" date="2018-08" db="EMBL/GenBank/DDBJ databases">
        <title>Genome sequencing of Agrobacterium vitis strain ICMP 10754.</title>
        <authorList>
            <person name="Visnovsky S.B."/>
            <person name="Pitman A.R."/>
        </authorList>
    </citation>
    <scope>NUCLEOTIDE SEQUENCE [LARGE SCALE GENOMIC DNA]</scope>
    <source>
        <strain evidence="3 4">ICMP 10754</strain>
    </source>
</reference>
<dbReference type="EMBL" id="QUSG01000002">
    <property type="protein sequence ID" value="KAA3530158.1"/>
    <property type="molecule type" value="Genomic_DNA"/>
</dbReference>
<dbReference type="RefSeq" id="WP_060717431.1">
    <property type="nucleotide sequence ID" value="NZ_JAALYE010000016.1"/>
</dbReference>
<organism evidence="3 4">
    <name type="scientific">Agrobacterium vitis</name>
    <name type="common">Rhizobium vitis</name>
    <dbReference type="NCBI Taxonomy" id="373"/>
    <lineage>
        <taxon>Bacteria</taxon>
        <taxon>Pseudomonadati</taxon>
        <taxon>Pseudomonadota</taxon>
        <taxon>Alphaproteobacteria</taxon>
        <taxon>Hyphomicrobiales</taxon>
        <taxon>Rhizobiaceae</taxon>
        <taxon>Rhizobium/Agrobacterium group</taxon>
        <taxon>Agrobacterium</taxon>
    </lineage>
</organism>
<dbReference type="PANTHER" id="PTHR43777:SF1">
    <property type="entry name" value="MOLYBDENUM COFACTOR CYTIDYLYLTRANSFERASE"/>
    <property type="match status" value="1"/>
</dbReference>
<dbReference type="PANTHER" id="PTHR43777">
    <property type="entry name" value="MOLYBDENUM COFACTOR CYTIDYLYLTRANSFERASE"/>
    <property type="match status" value="1"/>
</dbReference>
<keyword evidence="3" id="KW-0808">Transferase</keyword>
<protein>
    <submittedName>
        <fullName evidence="3">Nucleotidyltransferase family protein</fullName>
    </submittedName>
</protein>
<evidence type="ECO:0000256" key="1">
    <source>
        <dbReference type="ARBA" id="ARBA00022842"/>
    </source>
</evidence>
<keyword evidence="1" id="KW-0460">Magnesium</keyword>
<name>A0A368P3T6_AGRVI</name>
<dbReference type="InterPro" id="IPR029044">
    <property type="entry name" value="Nucleotide-diphossugar_trans"/>
</dbReference>
<dbReference type="AlphaFoldDB" id="A0A368P3T6"/>
<accession>A0A368P3T6</accession>
<dbReference type="Proteomes" id="UP000436911">
    <property type="component" value="Unassembled WGS sequence"/>
</dbReference>
<feature type="domain" description="MobA-like NTP transferase" evidence="2">
    <location>
        <begin position="11"/>
        <end position="173"/>
    </location>
</feature>
<sequence>MSEPKAVSTAVVVLAAGQARRMGGSVHKLLALFDGVPLIRRVVTISLESRAASVTVVTGHRREEVEACLLDLPAEMSFNAGFAEGMASSLITGLNSHDVADTDGVMVVLGDMPGLTALHLDALLLAFESADGGAIIRAASGDVPGNPVILPRALRPALLALTGDKGAKAIIAASTLPVINVDIGPAALVDVDTPDAILAAGGVLNG</sequence>
<evidence type="ECO:0000313" key="4">
    <source>
        <dbReference type="Proteomes" id="UP000436911"/>
    </source>
</evidence>
<dbReference type="GeneID" id="60680752"/>
<dbReference type="CDD" id="cd04182">
    <property type="entry name" value="GT_2_like_f"/>
    <property type="match status" value="1"/>
</dbReference>
<gene>
    <name evidence="3" type="ORF">DXT89_05300</name>
</gene>
<comment type="caution">
    <text evidence="3">The sequence shown here is derived from an EMBL/GenBank/DDBJ whole genome shotgun (WGS) entry which is preliminary data.</text>
</comment>
<proteinExistence type="predicted"/>
<dbReference type="Pfam" id="PF12804">
    <property type="entry name" value="NTP_transf_3"/>
    <property type="match status" value="1"/>
</dbReference>
<dbReference type="OrthoDB" id="9779263at2"/>
<evidence type="ECO:0000313" key="3">
    <source>
        <dbReference type="EMBL" id="KAA3530158.1"/>
    </source>
</evidence>
<dbReference type="GO" id="GO:0016779">
    <property type="term" value="F:nucleotidyltransferase activity"/>
    <property type="evidence" value="ECO:0007669"/>
    <property type="project" value="UniProtKB-ARBA"/>
</dbReference>